<reference evidence="1" key="1">
    <citation type="journal article" date="2014" name="Front. Microbiol.">
        <title>High frequency of phylogenetically diverse reductive dehalogenase-homologous genes in deep subseafloor sedimentary metagenomes.</title>
        <authorList>
            <person name="Kawai M."/>
            <person name="Futagami T."/>
            <person name="Toyoda A."/>
            <person name="Takaki Y."/>
            <person name="Nishi S."/>
            <person name="Hori S."/>
            <person name="Arai W."/>
            <person name="Tsubouchi T."/>
            <person name="Morono Y."/>
            <person name="Uchiyama I."/>
            <person name="Ito T."/>
            <person name="Fujiyama A."/>
            <person name="Inagaki F."/>
            <person name="Takami H."/>
        </authorList>
    </citation>
    <scope>NUCLEOTIDE SEQUENCE</scope>
    <source>
        <strain evidence="1">Expedition CK06-06</strain>
    </source>
</reference>
<protein>
    <submittedName>
        <fullName evidence="1">Uncharacterized protein</fullName>
    </submittedName>
</protein>
<proteinExistence type="predicted"/>
<dbReference type="EMBL" id="BART01014458">
    <property type="protein sequence ID" value="GAG88611.1"/>
    <property type="molecule type" value="Genomic_DNA"/>
</dbReference>
<accession>X1CWN6</accession>
<gene>
    <name evidence="1" type="ORF">S01H4_28828</name>
</gene>
<dbReference type="AlphaFoldDB" id="X1CWN6"/>
<sequence>MPEQTWKPAEGAAIDTYIDEGNPAVNYGGNNQLIFGWNNAPIDLSVLMLWDLSPIPPGSTIEIATLSLWNEVAVVKGGSFIGS</sequence>
<name>X1CWN6_9ZZZZ</name>
<organism evidence="1">
    <name type="scientific">marine sediment metagenome</name>
    <dbReference type="NCBI Taxonomy" id="412755"/>
    <lineage>
        <taxon>unclassified sequences</taxon>
        <taxon>metagenomes</taxon>
        <taxon>ecological metagenomes</taxon>
    </lineage>
</organism>
<comment type="caution">
    <text evidence="1">The sequence shown here is derived from an EMBL/GenBank/DDBJ whole genome shotgun (WGS) entry which is preliminary data.</text>
</comment>
<evidence type="ECO:0000313" key="1">
    <source>
        <dbReference type="EMBL" id="GAG88611.1"/>
    </source>
</evidence>